<dbReference type="EMBL" id="UAPQ01000007">
    <property type="protein sequence ID" value="SPT53477.1"/>
    <property type="molecule type" value="Genomic_DNA"/>
</dbReference>
<organism evidence="2 3">
    <name type="scientific">Actinomyces bovis</name>
    <dbReference type="NCBI Taxonomy" id="1658"/>
    <lineage>
        <taxon>Bacteria</taxon>
        <taxon>Bacillati</taxon>
        <taxon>Actinomycetota</taxon>
        <taxon>Actinomycetes</taxon>
        <taxon>Actinomycetales</taxon>
        <taxon>Actinomycetaceae</taxon>
        <taxon>Actinomyces</taxon>
    </lineage>
</organism>
<protein>
    <submittedName>
        <fullName evidence="2">Uncharacterized protein</fullName>
    </submittedName>
</protein>
<evidence type="ECO:0000256" key="1">
    <source>
        <dbReference type="SAM" id="MobiDB-lite"/>
    </source>
</evidence>
<keyword evidence="3" id="KW-1185">Reference proteome</keyword>
<evidence type="ECO:0000313" key="3">
    <source>
        <dbReference type="Proteomes" id="UP000250006"/>
    </source>
</evidence>
<name>A0ABY1VP63_9ACTO</name>
<proteinExistence type="predicted"/>
<accession>A0ABY1VP63</accession>
<gene>
    <name evidence="2" type="ORF">NCTC11535_01141</name>
</gene>
<sequence length="79" mass="8534">MIDPLEALLSSDNARAAAARNLGAAHKEMIDAIAAYRACWRTATGCGWSKTDLVRAGFTDPTRLPRKSTTQPAKTNTEE</sequence>
<reference evidence="2 3" key="1">
    <citation type="submission" date="2018-06" db="EMBL/GenBank/DDBJ databases">
        <authorList>
            <consortium name="Pathogen Informatics"/>
            <person name="Doyle S."/>
        </authorList>
    </citation>
    <scope>NUCLEOTIDE SEQUENCE [LARGE SCALE GENOMIC DNA]</scope>
    <source>
        <strain evidence="2 3">NCTC11535</strain>
    </source>
</reference>
<dbReference type="Proteomes" id="UP000250006">
    <property type="component" value="Unassembled WGS sequence"/>
</dbReference>
<comment type="caution">
    <text evidence="2">The sequence shown here is derived from an EMBL/GenBank/DDBJ whole genome shotgun (WGS) entry which is preliminary data.</text>
</comment>
<feature type="region of interest" description="Disordered" evidence="1">
    <location>
        <begin position="58"/>
        <end position="79"/>
    </location>
</feature>
<evidence type="ECO:0000313" key="2">
    <source>
        <dbReference type="EMBL" id="SPT53477.1"/>
    </source>
</evidence>
<feature type="compositionally biased region" description="Polar residues" evidence="1">
    <location>
        <begin position="67"/>
        <end position="79"/>
    </location>
</feature>
<dbReference type="RefSeq" id="WP_229116842.1">
    <property type="nucleotide sequence ID" value="NZ_UAPQ01000007.1"/>
</dbReference>